<keyword evidence="3" id="KW-1185">Reference proteome</keyword>
<comment type="caution">
    <text evidence="2">The sequence shown here is derived from an EMBL/GenBank/DDBJ whole genome shotgun (WGS) entry which is preliminary data.</text>
</comment>
<dbReference type="Pfam" id="PF13470">
    <property type="entry name" value="PIN_3"/>
    <property type="match status" value="1"/>
</dbReference>
<dbReference type="InterPro" id="IPR002716">
    <property type="entry name" value="PIN_dom"/>
</dbReference>
<evidence type="ECO:0000259" key="1">
    <source>
        <dbReference type="Pfam" id="PF13470"/>
    </source>
</evidence>
<gene>
    <name evidence="2" type="ORF">E7811_00445</name>
</gene>
<dbReference type="SUPFAM" id="SSF88723">
    <property type="entry name" value="PIN domain-like"/>
    <property type="match status" value="1"/>
</dbReference>
<dbReference type="InterPro" id="IPR029060">
    <property type="entry name" value="PIN-like_dom_sf"/>
</dbReference>
<dbReference type="AlphaFoldDB" id="A0A4S3MQJ3"/>
<dbReference type="EMBL" id="SSND01000001">
    <property type="protein sequence ID" value="THD84263.1"/>
    <property type="molecule type" value="Genomic_DNA"/>
</dbReference>
<dbReference type="RefSeq" id="WP_136392645.1">
    <property type="nucleotide sequence ID" value="NZ_SSND01000001.1"/>
</dbReference>
<sequence>MKAVLDACVIYPTVLREILLGVAEAGLFTPLWSDRILEEWRRASVKLGPAAVLEAEAAATVMRARFPQAIVRARPDIEARLVLPDDNDLHVLAVAVAAGADAIVTFNAQDFPRHVLAAEGIDRRDPDGFLWELWSDDPEAVGSVVARVHRRAVELARQDVSLKALMKRAHLGRLARAMGA</sequence>
<dbReference type="NCBIfam" id="NF046100">
    <property type="entry name" value="RSP_2648_fam_PIN"/>
    <property type="match status" value="1"/>
</dbReference>
<proteinExistence type="predicted"/>
<organism evidence="2 3">
    <name type="scientific">Aliigemmobacter aestuarii</name>
    <dbReference type="NCBI Taxonomy" id="1445661"/>
    <lineage>
        <taxon>Bacteria</taxon>
        <taxon>Pseudomonadati</taxon>
        <taxon>Pseudomonadota</taxon>
        <taxon>Alphaproteobacteria</taxon>
        <taxon>Rhodobacterales</taxon>
        <taxon>Paracoccaceae</taxon>
        <taxon>Aliigemmobacter</taxon>
    </lineage>
</organism>
<feature type="domain" description="PIN" evidence="1">
    <location>
        <begin position="2"/>
        <end position="107"/>
    </location>
</feature>
<accession>A0A4S3MQJ3</accession>
<name>A0A4S3MQJ3_9RHOB</name>
<evidence type="ECO:0000313" key="3">
    <source>
        <dbReference type="Proteomes" id="UP000309450"/>
    </source>
</evidence>
<dbReference type="OrthoDB" id="211933at2"/>
<protein>
    <submittedName>
        <fullName evidence="2">PIN domain-containing protein</fullName>
    </submittedName>
</protein>
<reference evidence="2 3" key="1">
    <citation type="submission" date="2019-04" db="EMBL/GenBank/DDBJ databases">
        <title>Draft genome sequence of Gemmobacter aestuarii sp. nov.</title>
        <authorList>
            <person name="Hameed A."/>
            <person name="Lin S.-Y."/>
            <person name="Shahina M."/>
            <person name="Lai W.-A."/>
            <person name="Young C.-C."/>
        </authorList>
    </citation>
    <scope>NUCLEOTIDE SEQUENCE [LARGE SCALE GENOMIC DNA]</scope>
    <source>
        <strain evidence="2 3">CC-PW-75</strain>
    </source>
</reference>
<evidence type="ECO:0000313" key="2">
    <source>
        <dbReference type="EMBL" id="THD84263.1"/>
    </source>
</evidence>
<dbReference type="Proteomes" id="UP000309450">
    <property type="component" value="Unassembled WGS sequence"/>
</dbReference>